<keyword evidence="3" id="KW-1185">Reference proteome</keyword>
<dbReference type="Proteomes" id="UP001190700">
    <property type="component" value="Unassembled WGS sequence"/>
</dbReference>
<feature type="domain" description="Hemerythrin-like" evidence="1">
    <location>
        <begin position="89"/>
        <end position="211"/>
    </location>
</feature>
<gene>
    <name evidence="2" type="ORF">CYMTET_13818</name>
</gene>
<comment type="caution">
    <text evidence="2">The sequence shown here is derived from an EMBL/GenBank/DDBJ whole genome shotgun (WGS) entry which is preliminary data.</text>
</comment>
<sequence length="219" mass="25542">MCGVRRCAFADDLHTTSKLESFVFFLLSAILSEDRHVLNYTNYTVSKEHRARVKGFPDSLRIHRSKWFTHPNWAGRMQMPPYHIHYREEMQAVLAQLKDSLDAPSPEKQQQLLRRAFQYFERSMQGLAGHVNIEEHTVFPKYQRAFPNVDISFLYKDHEHLHEEEGKLRREFERAKLDDGRQGVLRVVQAALAFDAALNTHLGEEEEIVVPITLAGDLR</sequence>
<dbReference type="Gene3D" id="1.20.120.520">
    <property type="entry name" value="nmb1532 protein domain like"/>
    <property type="match status" value="1"/>
</dbReference>
<evidence type="ECO:0000313" key="3">
    <source>
        <dbReference type="Proteomes" id="UP001190700"/>
    </source>
</evidence>
<evidence type="ECO:0000313" key="2">
    <source>
        <dbReference type="EMBL" id="KAK3278233.1"/>
    </source>
</evidence>
<proteinExistence type="predicted"/>
<organism evidence="2 3">
    <name type="scientific">Cymbomonas tetramitiformis</name>
    <dbReference type="NCBI Taxonomy" id="36881"/>
    <lineage>
        <taxon>Eukaryota</taxon>
        <taxon>Viridiplantae</taxon>
        <taxon>Chlorophyta</taxon>
        <taxon>Pyramimonadophyceae</taxon>
        <taxon>Pyramimonadales</taxon>
        <taxon>Pyramimonadaceae</taxon>
        <taxon>Cymbomonas</taxon>
    </lineage>
</organism>
<name>A0AAE0GHQ0_9CHLO</name>
<evidence type="ECO:0000259" key="1">
    <source>
        <dbReference type="Pfam" id="PF01814"/>
    </source>
</evidence>
<accession>A0AAE0GHQ0</accession>
<reference evidence="2 3" key="1">
    <citation type="journal article" date="2015" name="Genome Biol. Evol.">
        <title>Comparative Genomics of a Bacterivorous Green Alga Reveals Evolutionary Causalities and Consequences of Phago-Mixotrophic Mode of Nutrition.</title>
        <authorList>
            <person name="Burns J.A."/>
            <person name="Paasch A."/>
            <person name="Narechania A."/>
            <person name="Kim E."/>
        </authorList>
    </citation>
    <scope>NUCLEOTIDE SEQUENCE [LARGE SCALE GENOMIC DNA]</scope>
    <source>
        <strain evidence="2 3">PLY_AMNH</strain>
    </source>
</reference>
<dbReference type="EMBL" id="LGRX02005557">
    <property type="protein sequence ID" value="KAK3278233.1"/>
    <property type="molecule type" value="Genomic_DNA"/>
</dbReference>
<dbReference type="AlphaFoldDB" id="A0AAE0GHQ0"/>
<dbReference type="InterPro" id="IPR012312">
    <property type="entry name" value="Hemerythrin-like"/>
</dbReference>
<protein>
    <recommendedName>
        <fullName evidence="1">Hemerythrin-like domain-containing protein</fullName>
    </recommendedName>
</protein>
<dbReference type="Pfam" id="PF01814">
    <property type="entry name" value="Hemerythrin"/>
    <property type="match status" value="1"/>
</dbReference>